<evidence type="ECO:0000256" key="3">
    <source>
        <dbReference type="ARBA" id="ARBA00022801"/>
    </source>
</evidence>
<evidence type="ECO:0000256" key="5">
    <source>
        <dbReference type="ARBA" id="ARBA00022840"/>
    </source>
</evidence>
<dbReference type="EMBL" id="KZ992447">
    <property type="protein sequence ID" value="RKP10557.1"/>
    <property type="molecule type" value="Genomic_DNA"/>
</dbReference>
<dbReference type="Gene3D" id="3.40.50.300">
    <property type="entry name" value="P-loop containing nucleotide triphosphate hydrolases"/>
    <property type="match status" value="2"/>
</dbReference>
<name>A0A4P9XW71_9FUNG</name>
<evidence type="ECO:0000313" key="9">
    <source>
        <dbReference type="Proteomes" id="UP000271241"/>
    </source>
</evidence>
<dbReference type="GO" id="GO:0016787">
    <property type="term" value="F:hydrolase activity"/>
    <property type="evidence" value="ECO:0007669"/>
    <property type="project" value="UniProtKB-KW"/>
</dbReference>
<keyword evidence="2" id="KW-0547">Nucleotide-binding</keyword>
<evidence type="ECO:0000256" key="1">
    <source>
        <dbReference type="ARBA" id="ARBA00007913"/>
    </source>
</evidence>
<dbReference type="OrthoDB" id="6513042at2759"/>
<dbReference type="SUPFAM" id="SSF52540">
    <property type="entry name" value="P-loop containing nucleoside triphosphate hydrolases"/>
    <property type="match status" value="1"/>
</dbReference>
<dbReference type="PANTHER" id="PTHR10887">
    <property type="entry name" value="DNA2/NAM7 HELICASE FAMILY"/>
    <property type="match status" value="1"/>
</dbReference>
<protein>
    <submittedName>
        <fullName evidence="8">AAA domain-containing protein</fullName>
    </submittedName>
</protein>
<organism evidence="8 9">
    <name type="scientific">Thamnocephalis sphaerospora</name>
    <dbReference type="NCBI Taxonomy" id="78915"/>
    <lineage>
        <taxon>Eukaryota</taxon>
        <taxon>Fungi</taxon>
        <taxon>Fungi incertae sedis</taxon>
        <taxon>Zoopagomycota</taxon>
        <taxon>Zoopagomycotina</taxon>
        <taxon>Zoopagomycetes</taxon>
        <taxon>Zoopagales</taxon>
        <taxon>Sigmoideomycetaceae</taxon>
        <taxon>Thamnocephalis</taxon>
    </lineage>
</organism>
<evidence type="ECO:0000259" key="7">
    <source>
        <dbReference type="Pfam" id="PF13087"/>
    </source>
</evidence>
<feature type="non-terminal residue" evidence="8">
    <location>
        <position position="307"/>
    </location>
</feature>
<dbReference type="InterPro" id="IPR047187">
    <property type="entry name" value="SF1_C_Upf1"/>
</dbReference>
<dbReference type="STRING" id="78915.A0A4P9XW71"/>
<dbReference type="Pfam" id="PF13087">
    <property type="entry name" value="AAA_12"/>
    <property type="match status" value="1"/>
</dbReference>
<evidence type="ECO:0000256" key="2">
    <source>
        <dbReference type="ARBA" id="ARBA00022741"/>
    </source>
</evidence>
<dbReference type="GO" id="GO:0004386">
    <property type="term" value="F:helicase activity"/>
    <property type="evidence" value="ECO:0007669"/>
    <property type="project" value="UniProtKB-KW"/>
</dbReference>
<dbReference type="Proteomes" id="UP000271241">
    <property type="component" value="Unassembled WGS sequence"/>
</dbReference>
<dbReference type="GO" id="GO:0005694">
    <property type="term" value="C:chromosome"/>
    <property type="evidence" value="ECO:0007669"/>
    <property type="project" value="UniProtKB-ARBA"/>
</dbReference>
<reference evidence="9" key="1">
    <citation type="journal article" date="2018" name="Nat. Microbiol.">
        <title>Leveraging single-cell genomics to expand the fungal tree of life.</title>
        <authorList>
            <person name="Ahrendt S.R."/>
            <person name="Quandt C.A."/>
            <person name="Ciobanu D."/>
            <person name="Clum A."/>
            <person name="Salamov A."/>
            <person name="Andreopoulos B."/>
            <person name="Cheng J.F."/>
            <person name="Woyke T."/>
            <person name="Pelin A."/>
            <person name="Henrissat B."/>
            <person name="Reynolds N.K."/>
            <person name="Benny G.L."/>
            <person name="Smith M.E."/>
            <person name="James T.Y."/>
            <person name="Grigoriev I.V."/>
        </authorList>
    </citation>
    <scope>NUCLEOTIDE SEQUENCE [LARGE SCALE GENOMIC DNA]</scope>
    <source>
        <strain evidence="9">RSA 1356</strain>
    </source>
</reference>
<dbReference type="InterPro" id="IPR041677">
    <property type="entry name" value="DNA2/NAM7_AAA_11"/>
</dbReference>
<dbReference type="AlphaFoldDB" id="A0A4P9XW71"/>
<gene>
    <name evidence="8" type="ORF">THASP1DRAFT_4303</name>
</gene>
<evidence type="ECO:0000313" key="8">
    <source>
        <dbReference type="EMBL" id="RKP10557.1"/>
    </source>
</evidence>
<feature type="domain" description="DNA2/NAM7 helicase helicase" evidence="6">
    <location>
        <begin position="3"/>
        <end position="74"/>
    </location>
</feature>
<dbReference type="PANTHER" id="PTHR10887:SF495">
    <property type="entry name" value="HELICASE SENATAXIN ISOFORM X1-RELATED"/>
    <property type="match status" value="1"/>
</dbReference>
<keyword evidence="9" id="KW-1185">Reference proteome</keyword>
<dbReference type="InterPro" id="IPR027417">
    <property type="entry name" value="P-loop_NTPase"/>
</dbReference>
<dbReference type="InterPro" id="IPR045055">
    <property type="entry name" value="DNA2/NAM7-like"/>
</dbReference>
<dbReference type="InterPro" id="IPR041679">
    <property type="entry name" value="DNA2/NAM7-like_C"/>
</dbReference>
<comment type="similarity">
    <text evidence="1">Belongs to the DNA2/NAM7 helicase family.</text>
</comment>
<feature type="domain" description="DNA2/NAM7 helicase-like C-terminal" evidence="7">
    <location>
        <begin position="85"/>
        <end position="301"/>
    </location>
</feature>
<feature type="non-terminal residue" evidence="8">
    <location>
        <position position="1"/>
    </location>
</feature>
<proteinExistence type="inferred from homology"/>
<dbReference type="FunFam" id="3.40.50.300:FF:000326">
    <property type="entry name" value="P-loop containing nucleoside triphosphate hydrolase"/>
    <property type="match status" value="1"/>
</dbReference>
<dbReference type="Pfam" id="PF13086">
    <property type="entry name" value="AAA_11"/>
    <property type="match status" value="1"/>
</dbReference>
<keyword evidence="5" id="KW-0067">ATP-binding</keyword>
<dbReference type="GO" id="GO:0005524">
    <property type="term" value="F:ATP binding"/>
    <property type="evidence" value="ECO:0007669"/>
    <property type="project" value="UniProtKB-KW"/>
</dbReference>
<sequence>LHQRIRTSIIEEADVLCTTCIGAGSEDLRSVSLPLVIIDEGSQCTEPQCLVPLTKGAKHAVIIGDHKQLPPLILDAEAQKGGLGLSLLERMTYAGAPSTMLNTQYRMHPAICAFPSTYFYLGQLANGDATAEQQAPRLLLSGSQDTTNALSCPSLIFIDLETGIEHRGTGMSLANAEEVQATIGVLRLLQYHNPQLLARDVGIITPYQEQHRYLQSAIRLAPFTSGRDLVCQDHSSENKEVDALVLPEVQTIDGFQGREKNVILFSAVRANRGGMVGFLGDQRRMNVALTRARHLLVVIGHGNTLSA</sequence>
<dbReference type="CDD" id="cd18808">
    <property type="entry name" value="SF1_C_Upf1"/>
    <property type="match status" value="1"/>
</dbReference>
<keyword evidence="3" id="KW-0378">Hydrolase</keyword>
<evidence type="ECO:0000259" key="6">
    <source>
        <dbReference type="Pfam" id="PF13086"/>
    </source>
</evidence>
<evidence type="ECO:0000256" key="4">
    <source>
        <dbReference type="ARBA" id="ARBA00022806"/>
    </source>
</evidence>
<keyword evidence="4" id="KW-0347">Helicase</keyword>
<accession>A0A4P9XW71</accession>